<dbReference type="EMBL" id="JBHTLN010000002">
    <property type="protein sequence ID" value="MFD1123022.1"/>
    <property type="molecule type" value="Genomic_DNA"/>
</dbReference>
<organism evidence="1 2">
    <name type="scientific">Methylophilus flavus</name>
    <dbReference type="NCBI Taxonomy" id="640084"/>
    <lineage>
        <taxon>Bacteria</taxon>
        <taxon>Pseudomonadati</taxon>
        <taxon>Pseudomonadota</taxon>
        <taxon>Betaproteobacteria</taxon>
        <taxon>Nitrosomonadales</taxon>
        <taxon>Methylophilaceae</taxon>
        <taxon>Methylophilus</taxon>
    </lineage>
</organism>
<keyword evidence="2" id="KW-1185">Reference proteome</keyword>
<protein>
    <submittedName>
        <fullName evidence="1">Uncharacterized protein</fullName>
    </submittedName>
</protein>
<dbReference type="Proteomes" id="UP001597206">
    <property type="component" value="Unassembled WGS sequence"/>
</dbReference>
<name>A0ABW3PBL7_9PROT</name>
<reference evidence="2" key="1">
    <citation type="journal article" date="2019" name="Int. J. Syst. Evol. Microbiol.">
        <title>The Global Catalogue of Microorganisms (GCM) 10K type strain sequencing project: providing services to taxonomists for standard genome sequencing and annotation.</title>
        <authorList>
            <consortium name="The Broad Institute Genomics Platform"/>
            <consortium name="The Broad Institute Genome Sequencing Center for Infectious Disease"/>
            <person name="Wu L."/>
            <person name="Ma J."/>
        </authorList>
    </citation>
    <scope>NUCLEOTIDE SEQUENCE [LARGE SCALE GENOMIC DNA]</scope>
    <source>
        <strain evidence="2">CCUG 58411</strain>
    </source>
</reference>
<dbReference type="RefSeq" id="WP_379034336.1">
    <property type="nucleotide sequence ID" value="NZ_JBHTLN010000002.1"/>
</dbReference>
<evidence type="ECO:0000313" key="1">
    <source>
        <dbReference type="EMBL" id="MFD1123022.1"/>
    </source>
</evidence>
<gene>
    <name evidence="1" type="ORF">ACFQ2T_10940</name>
</gene>
<evidence type="ECO:0000313" key="2">
    <source>
        <dbReference type="Proteomes" id="UP001597206"/>
    </source>
</evidence>
<sequence length="211" mass="23432">MPTNSHHSSALALRFEIIKRLSPGFRHRMLGRMQPISLLSHLMGKKIQSGQTEPEFLLKRLQELKESLNSATDATVDLFSWLTPDDHSLQALNAVVEECLDLLKMDIYTSNVSFENTIDSKALIKVSKLRHVLAACLLTFIDITDKATKVTLSAELVAGELVIEMTMQPAVGESKPANGNAKFVDWDAIQLICQGAKFSKEQERIVISNLA</sequence>
<proteinExistence type="predicted"/>
<accession>A0ABW3PBL7</accession>
<comment type="caution">
    <text evidence="1">The sequence shown here is derived from an EMBL/GenBank/DDBJ whole genome shotgun (WGS) entry which is preliminary data.</text>
</comment>